<dbReference type="Proteomes" id="UP001239994">
    <property type="component" value="Unassembled WGS sequence"/>
</dbReference>
<keyword evidence="3" id="KW-1185">Reference proteome</keyword>
<comment type="caution">
    <text evidence="2">The sequence shown here is derived from an EMBL/GenBank/DDBJ whole genome shotgun (WGS) entry which is preliminary data.</text>
</comment>
<evidence type="ECO:0000256" key="1">
    <source>
        <dbReference type="SAM" id="MobiDB-lite"/>
    </source>
</evidence>
<evidence type="ECO:0000313" key="3">
    <source>
        <dbReference type="Proteomes" id="UP001239994"/>
    </source>
</evidence>
<reference evidence="2" key="1">
    <citation type="submission" date="2023-03" db="EMBL/GenBank/DDBJ databases">
        <title>Electrophorus voltai genome.</title>
        <authorList>
            <person name="Bian C."/>
        </authorList>
    </citation>
    <scope>NUCLEOTIDE SEQUENCE</scope>
    <source>
        <strain evidence="2">CB-2022</strain>
        <tissue evidence="2">Muscle</tissue>
    </source>
</reference>
<proteinExistence type="predicted"/>
<name>A0AAD8ZLW1_9TELE</name>
<gene>
    <name evidence="2" type="ORF">P4O66_004605</name>
</gene>
<dbReference type="AlphaFoldDB" id="A0AAD8ZLW1"/>
<protein>
    <submittedName>
        <fullName evidence="2">Uncharacterized protein</fullName>
    </submittedName>
</protein>
<feature type="region of interest" description="Disordered" evidence="1">
    <location>
        <begin position="1"/>
        <end position="46"/>
    </location>
</feature>
<evidence type="ECO:0000313" key="2">
    <source>
        <dbReference type="EMBL" id="KAK1801546.1"/>
    </source>
</evidence>
<organism evidence="2 3">
    <name type="scientific">Electrophorus voltai</name>
    <dbReference type="NCBI Taxonomy" id="2609070"/>
    <lineage>
        <taxon>Eukaryota</taxon>
        <taxon>Metazoa</taxon>
        <taxon>Chordata</taxon>
        <taxon>Craniata</taxon>
        <taxon>Vertebrata</taxon>
        <taxon>Euteleostomi</taxon>
        <taxon>Actinopterygii</taxon>
        <taxon>Neopterygii</taxon>
        <taxon>Teleostei</taxon>
        <taxon>Ostariophysi</taxon>
        <taxon>Gymnotiformes</taxon>
        <taxon>Gymnotoidei</taxon>
        <taxon>Gymnotidae</taxon>
        <taxon>Electrophorus</taxon>
    </lineage>
</organism>
<sequence>MPLRVREQADTVSVGSRHPSGFMPSCRKRESVSRPQQLEKVPSEGFQGGSVEGYMRGWGHPGLGLHHGLQGLPELPVNTTNVMNPVRYLQNPWLIRDCGEKMDVVSQGRALTLSASQCSPEAPHPTVKLNSQGFHKGTAILKARWAEHVPEPANRRPYANEMRQGTQPTDWRLGQRPAAAFVIAERRGRCGLITFSESVREDSSLVDRLLPARTLCSHHCVSPPRQNEARRDGFA</sequence>
<dbReference type="EMBL" id="JAROKS010000008">
    <property type="protein sequence ID" value="KAK1801546.1"/>
    <property type="molecule type" value="Genomic_DNA"/>
</dbReference>
<accession>A0AAD8ZLW1</accession>